<dbReference type="InterPro" id="IPR051339">
    <property type="entry name" value="DnaJ_subfamily_B"/>
</dbReference>
<gene>
    <name evidence="3" type="ORF">SLEP1_g6669</name>
</gene>
<dbReference type="PRINTS" id="PR00625">
    <property type="entry name" value="JDOMAIN"/>
</dbReference>
<dbReference type="AlphaFoldDB" id="A0AAV5I480"/>
<dbReference type="PROSITE" id="PS50076">
    <property type="entry name" value="DNAJ_2"/>
    <property type="match status" value="1"/>
</dbReference>
<dbReference type="GO" id="GO:0051082">
    <property type="term" value="F:unfolded protein binding"/>
    <property type="evidence" value="ECO:0007669"/>
    <property type="project" value="InterPro"/>
</dbReference>
<dbReference type="PANTHER" id="PTHR24078">
    <property type="entry name" value="DNAJ HOMOLOG SUBFAMILY C MEMBER"/>
    <property type="match status" value="1"/>
</dbReference>
<evidence type="ECO:0000313" key="4">
    <source>
        <dbReference type="Proteomes" id="UP001054252"/>
    </source>
</evidence>
<evidence type="ECO:0000259" key="2">
    <source>
        <dbReference type="PROSITE" id="PS50076"/>
    </source>
</evidence>
<dbReference type="Gene3D" id="2.60.260.20">
    <property type="entry name" value="Urease metallochaperone UreE, N-terminal domain"/>
    <property type="match status" value="2"/>
</dbReference>
<dbReference type="InterPro" id="IPR001623">
    <property type="entry name" value="DnaJ_domain"/>
</dbReference>
<accession>A0AAV5I480</accession>
<dbReference type="CDD" id="cd10747">
    <property type="entry name" value="DnaJ_C"/>
    <property type="match status" value="1"/>
</dbReference>
<keyword evidence="1" id="KW-0143">Chaperone</keyword>
<dbReference type="Pfam" id="PF01556">
    <property type="entry name" value="DnaJ_C"/>
    <property type="match status" value="1"/>
</dbReference>
<dbReference type="GO" id="GO:0005829">
    <property type="term" value="C:cytosol"/>
    <property type="evidence" value="ECO:0007669"/>
    <property type="project" value="TreeGrafter"/>
</dbReference>
<evidence type="ECO:0000313" key="3">
    <source>
        <dbReference type="EMBL" id="GKU93031.1"/>
    </source>
</evidence>
<feature type="domain" description="J" evidence="2">
    <location>
        <begin position="4"/>
        <end position="60"/>
    </location>
</feature>
<organism evidence="3 4">
    <name type="scientific">Rubroshorea leprosula</name>
    <dbReference type="NCBI Taxonomy" id="152421"/>
    <lineage>
        <taxon>Eukaryota</taxon>
        <taxon>Viridiplantae</taxon>
        <taxon>Streptophyta</taxon>
        <taxon>Embryophyta</taxon>
        <taxon>Tracheophyta</taxon>
        <taxon>Spermatophyta</taxon>
        <taxon>Magnoliopsida</taxon>
        <taxon>eudicotyledons</taxon>
        <taxon>Gunneridae</taxon>
        <taxon>Pentapetalae</taxon>
        <taxon>rosids</taxon>
        <taxon>malvids</taxon>
        <taxon>Malvales</taxon>
        <taxon>Dipterocarpaceae</taxon>
        <taxon>Rubroshorea</taxon>
    </lineage>
</organism>
<name>A0AAV5I480_9ROSI</name>
<dbReference type="Pfam" id="PF00226">
    <property type="entry name" value="DnaJ"/>
    <property type="match status" value="1"/>
</dbReference>
<dbReference type="InterPro" id="IPR002939">
    <property type="entry name" value="DnaJ_C"/>
</dbReference>
<dbReference type="PROSITE" id="PS00636">
    <property type="entry name" value="DNAJ_1"/>
    <property type="match status" value="1"/>
</dbReference>
<dbReference type="FunFam" id="2.60.260.20:FF:000002">
    <property type="entry name" value="Dnaj homolog subfamily b member"/>
    <property type="match status" value="1"/>
</dbReference>
<reference evidence="3 4" key="1">
    <citation type="journal article" date="2021" name="Commun. Biol.">
        <title>The genome of Shorea leprosula (Dipterocarpaceae) highlights the ecological relevance of drought in aseasonal tropical rainforests.</title>
        <authorList>
            <person name="Ng K.K.S."/>
            <person name="Kobayashi M.J."/>
            <person name="Fawcett J.A."/>
            <person name="Hatakeyama M."/>
            <person name="Paape T."/>
            <person name="Ng C.H."/>
            <person name="Ang C.C."/>
            <person name="Tnah L.H."/>
            <person name="Lee C.T."/>
            <person name="Nishiyama T."/>
            <person name="Sese J."/>
            <person name="O'Brien M.J."/>
            <person name="Copetti D."/>
            <person name="Mohd Noor M.I."/>
            <person name="Ong R.C."/>
            <person name="Putra M."/>
            <person name="Sireger I.Z."/>
            <person name="Indrioko S."/>
            <person name="Kosugi Y."/>
            <person name="Izuno A."/>
            <person name="Isagi Y."/>
            <person name="Lee S.L."/>
            <person name="Shimizu K.K."/>
        </authorList>
    </citation>
    <scope>NUCLEOTIDE SEQUENCE [LARGE SCALE GENOMIC DNA]</scope>
    <source>
        <strain evidence="3">214</strain>
    </source>
</reference>
<dbReference type="Gene3D" id="1.10.287.110">
    <property type="entry name" value="DnaJ domain"/>
    <property type="match status" value="1"/>
</dbReference>
<dbReference type="GO" id="GO:0006457">
    <property type="term" value="P:protein folding"/>
    <property type="evidence" value="ECO:0007669"/>
    <property type="project" value="InterPro"/>
</dbReference>
<dbReference type="InterPro" id="IPR036869">
    <property type="entry name" value="J_dom_sf"/>
</dbReference>
<dbReference type="SUPFAM" id="SSF49493">
    <property type="entry name" value="HSP40/DnaJ peptide-binding domain"/>
    <property type="match status" value="2"/>
</dbReference>
<evidence type="ECO:0000256" key="1">
    <source>
        <dbReference type="ARBA" id="ARBA00023186"/>
    </source>
</evidence>
<dbReference type="InterPro" id="IPR018253">
    <property type="entry name" value="DnaJ_domain_CS"/>
</dbReference>
<dbReference type="FunFam" id="2.60.260.20:FF:000006">
    <property type="entry name" value="DnaJ subfamily B member 13"/>
    <property type="match status" value="1"/>
</dbReference>
<comment type="caution">
    <text evidence="3">The sequence shown here is derived from an EMBL/GenBank/DDBJ whole genome shotgun (WGS) entry which is preliminary data.</text>
</comment>
<dbReference type="SUPFAM" id="SSF46565">
    <property type="entry name" value="Chaperone J-domain"/>
    <property type="match status" value="1"/>
</dbReference>
<dbReference type="Proteomes" id="UP001054252">
    <property type="component" value="Unassembled WGS sequence"/>
</dbReference>
<dbReference type="GO" id="GO:0051087">
    <property type="term" value="F:protein-folding chaperone binding"/>
    <property type="evidence" value="ECO:0007669"/>
    <property type="project" value="TreeGrafter"/>
</dbReference>
<dbReference type="EMBL" id="BPVZ01000006">
    <property type="protein sequence ID" value="GKU93031.1"/>
    <property type="molecule type" value="Genomic_DNA"/>
</dbReference>
<dbReference type="CDD" id="cd06257">
    <property type="entry name" value="DnaJ"/>
    <property type="match status" value="1"/>
</dbReference>
<proteinExistence type="predicted"/>
<dbReference type="InterPro" id="IPR008971">
    <property type="entry name" value="HSP40/DnaJ_pept-bd"/>
</dbReference>
<dbReference type="SMART" id="SM00271">
    <property type="entry name" value="DnaJ"/>
    <property type="match status" value="1"/>
</dbReference>
<dbReference type="PANTHER" id="PTHR24078:SF529">
    <property type="entry name" value="HEAT-SHOCK PROTEIN DNAJ"/>
    <property type="match status" value="1"/>
</dbReference>
<protein>
    <recommendedName>
        <fullName evidence="2">J domain-containing protein</fullName>
    </recommendedName>
</protein>
<sequence length="309" mass="34620">MERDFYKILQVPSNAKDEELKKAYELAMKRNPEANKFNQISKAYQVLSDPQKRAVYDQYGEEGLIAGGKTSFSTRNISTSSQFNPRNSDELFKIFGLSGSSSVGNGSSSSTQVFGDDIFSGVMGRGEHKKEPPIERRLPCNLEELFNGTSKKVKITREVIDMRGKVLQVEEVLNIDVKPGWKVGTKITFSEKGNQKPNVIASDLIFIIDEKPHAVFTRDGNELIVKEKISLTKALTGYSVSLTMLDGRYITIPINNVIHPGYEKVVPREGMPFQKDPTKRGNLVIKFDIKFPTSLTAEQKDMIIKHLGP</sequence>
<keyword evidence="4" id="KW-1185">Reference proteome</keyword>